<dbReference type="STRING" id="1391654.AKJ09_03506"/>
<dbReference type="PANTHER" id="PTHR43289">
    <property type="entry name" value="MITOGEN-ACTIVATED PROTEIN KINASE KINASE KINASE 20-RELATED"/>
    <property type="match status" value="1"/>
</dbReference>
<keyword evidence="3 7" id="KW-0418">Kinase</keyword>
<dbReference type="PROSITE" id="PS50011">
    <property type="entry name" value="PROTEIN_KINASE_DOM"/>
    <property type="match status" value="1"/>
</dbReference>
<dbReference type="GO" id="GO:0004674">
    <property type="term" value="F:protein serine/threonine kinase activity"/>
    <property type="evidence" value="ECO:0007669"/>
    <property type="project" value="UniProtKB-KW"/>
</dbReference>
<dbReference type="PROSITE" id="PS00108">
    <property type="entry name" value="PROTEIN_KINASE_ST"/>
    <property type="match status" value="1"/>
</dbReference>
<dbReference type="Pfam" id="PF00069">
    <property type="entry name" value="Pkinase"/>
    <property type="match status" value="1"/>
</dbReference>
<evidence type="ECO:0000256" key="1">
    <source>
        <dbReference type="ARBA" id="ARBA00022679"/>
    </source>
</evidence>
<evidence type="ECO:0000256" key="2">
    <source>
        <dbReference type="ARBA" id="ARBA00022741"/>
    </source>
</evidence>
<keyword evidence="8" id="KW-1185">Reference proteome</keyword>
<dbReference type="GO" id="GO:0005524">
    <property type="term" value="F:ATP binding"/>
    <property type="evidence" value="ECO:0007669"/>
    <property type="project" value="UniProtKB-KW"/>
</dbReference>
<name>A0A0K1PTK2_9BACT</name>
<dbReference type="OrthoDB" id="9788659at2"/>
<dbReference type="Proteomes" id="UP000064967">
    <property type="component" value="Chromosome"/>
</dbReference>
<dbReference type="Gene3D" id="1.10.510.10">
    <property type="entry name" value="Transferase(Phosphotransferase) domain 1"/>
    <property type="match status" value="1"/>
</dbReference>
<dbReference type="KEGG" id="llu:AKJ09_03506"/>
<proteinExistence type="predicted"/>
<sequence>MGTVSELPKGGVRQSGKEELRASLLKTYLLRIRAEKGERAVRTILENAGIDPAMVDNETGWVSTQAAKRALRGICEALGMDALRRRGPWVTNAEALGTHVRMLRTAEHPVDAYEYLADNAREVTRVGTWELHYPSDDAAKSGVKTASSKGGGDAAATLELDGPAPTKDKARVHEVKLTYRPRSDGYDEQDKVDTSTEVLFCAAREGELSGIPRIWGLPDAEITHESCLAKGNDCCTYRVVWQLPTTKNGMVLGAVASGAVCGLAVGVAGGPIAGVLGGVLAGALGAGAGRLWENSKREAASRVFEKNRIAALERGLDLKGEATSTAVPGELTGTVLGGKYRIGKKIGSGGIGVVYAAEHTTLGHEVAVKVLRGAAARDGGEIARLRREAYIQVHVDHPNVARVHDLDQMPDGSMYVVMERLHGRSLADKLSREHIVAPGFALPVFIGVCRALSAAHKKGVVHRDLKPGNVFLCEGGGAKVLDFGMSKLTSAESLTQAGYTLGTPEYMAPEQCIGANVVAQTDLYAFGVLMYEALTGELPIVAQSRRELLDLHQRQIPVPMRQRRPDLGIPEALDLVVMKCLKKRINDRPKTADDLEGMLSAIPLEGLPTSYSPRGRRGSIPQAHEESGATVPAIASEPPPPPPGAAAATEPHKF</sequence>
<accession>A0A0K1PTK2</accession>
<keyword evidence="4" id="KW-0067">ATP-binding</keyword>
<dbReference type="InterPro" id="IPR011009">
    <property type="entry name" value="Kinase-like_dom_sf"/>
</dbReference>
<evidence type="ECO:0000256" key="4">
    <source>
        <dbReference type="ARBA" id="ARBA00022840"/>
    </source>
</evidence>
<dbReference type="AlphaFoldDB" id="A0A0K1PTK2"/>
<reference evidence="7 8" key="1">
    <citation type="submission" date="2015-08" db="EMBL/GenBank/DDBJ databases">
        <authorList>
            <person name="Babu N.S."/>
            <person name="Beckwith C.J."/>
            <person name="Beseler K.G."/>
            <person name="Brison A."/>
            <person name="Carone J.V."/>
            <person name="Caskin T.P."/>
            <person name="Diamond M."/>
            <person name="Durham M.E."/>
            <person name="Foxe J.M."/>
            <person name="Go M."/>
            <person name="Henderson B.A."/>
            <person name="Jones I.B."/>
            <person name="McGettigan J.A."/>
            <person name="Micheletti S.J."/>
            <person name="Nasrallah M.E."/>
            <person name="Ortiz D."/>
            <person name="Piller C.R."/>
            <person name="Privatt S.R."/>
            <person name="Schneider S.L."/>
            <person name="Sharp S."/>
            <person name="Smith T.C."/>
            <person name="Stanton J.D."/>
            <person name="Ullery H.E."/>
            <person name="Wilson R.J."/>
            <person name="Serrano M.G."/>
            <person name="Buck G."/>
            <person name="Lee V."/>
            <person name="Wang Y."/>
            <person name="Carvalho R."/>
            <person name="Voegtly L."/>
            <person name="Shi R."/>
            <person name="Duckworth R."/>
            <person name="Johnson A."/>
            <person name="Loviza R."/>
            <person name="Walstead R."/>
            <person name="Shah Z."/>
            <person name="Kiflezghi M."/>
            <person name="Wade K."/>
            <person name="Ball S.L."/>
            <person name="Bradley K.W."/>
            <person name="Asai D.J."/>
            <person name="Bowman C.A."/>
            <person name="Russell D.A."/>
            <person name="Pope W.H."/>
            <person name="Jacobs-Sera D."/>
            <person name="Hendrix R.W."/>
            <person name="Hatfull G.F."/>
        </authorList>
    </citation>
    <scope>NUCLEOTIDE SEQUENCE [LARGE SCALE GENOMIC DNA]</scope>
    <source>
        <strain evidence="7 8">DSM 27648</strain>
    </source>
</reference>
<dbReference type="InterPro" id="IPR000719">
    <property type="entry name" value="Prot_kinase_dom"/>
</dbReference>
<dbReference type="EMBL" id="CP012333">
    <property type="protein sequence ID" value="AKU96842.1"/>
    <property type="molecule type" value="Genomic_DNA"/>
</dbReference>
<keyword evidence="1" id="KW-0808">Transferase</keyword>
<keyword evidence="2" id="KW-0547">Nucleotide-binding</keyword>
<dbReference type="PANTHER" id="PTHR43289:SF6">
    <property type="entry name" value="SERINE_THREONINE-PROTEIN KINASE NEKL-3"/>
    <property type="match status" value="1"/>
</dbReference>
<dbReference type="SMART" id="SM00220">
    <property type="entry name" value="S_TKc"/>
    <property type="match status" value="1"/>
</dbReference>
<dbReference type="Gene3D" id="3.30.200.20">
    <property type="entry name" value="Phosphorylase Kinase, domain 1"/>
    <property type="match status" value="1"/>
</dbReference>
<dbReference type="SUPFAM" id="SSF56112">
    <property type="entry name" value="Protein kinase-like (PK-like)"/>
    <property type="match status" value="1"/>
</dbReference>
<organism evidence="7 8">
    <name type="scientific">Labilithrix luteola</name>
    <dbReference type="NCBI Taxonomy" id="1391654"/>
    <lineage>
        <taxon>Bacteria</taxon>
        <taxon>Pseudomonadati</taxon>
        <taxon>Myxococcota</taxon>
        <taxon>Polyangia</taxon>
        <taxon>Polyangiales</taxon>
        <taxon>Labilitrichaceae</taxon>
        <taxon>Labilithrix</taxon>
    </lineage>
</organism>
<gene>
    <name evidence="7" type="ORF">AKJ09_03506</name>
</gene>
<evidence type="ECO:0000313" key="8">
    <source>
        <dbReference type="Proteomes" id="UP000064967"/>
    </source>
</evidence>
<protein>
    <submittedName>
        <fullName evidence="7">Serine/threonine protein kinase</fullName>
    </submittedName>
</protein>
<evidence type="ECO:0000259" key="6">
    <source>
        <dbReference type="PROSITE" id="PS50011"/>
    </source>
</evidence>
<feature type="region of interest" description="Disordered" evidence="5">
    <location>
        <begin position="606"/>
        <end position="654"/>
    </location>
</feature>
<evidence type="ECO:0000256" key="3">
    <source>
        <dbReference type="ARBA" id="ARBA00022777"/>
    </source>
</evidence>
<keyword evidence="7" id="KW-0723">Serine/threonine-protein kinase</keyword>
<feature type="domain" description="Protein kinase" evidence="6">
    <location>
        <begin position="340"/>
        <end position="602"/>
    </location>
</feature>
<feature type="compositionally biased region" description="Low complexity" evidence="5">
    <location>
        <begin position="645"/>
        <end position="654"/>
    </location>
</feature>
<evidence type="ECO:0000256" key="5">
    <source>
        <dbReference type="SAM" id="MobiDB-lite"/>
    </source>
</evidence>
<evidence type="ECO:0000313" key="7">
    <source>
        <dbReference type="EMBL" id="AKU96842.1"/>
    </source>
</evidence>
<dbReference type="CDD" id="cd14014">
    <property type="entry name" value="STKc_PknB_like"/>
    <property type="match status" value="1"/>
</dbReference>
<feature type="region of interest" description="Disordered" evidence="5">
    <location>
        <begin position="138"/>
        <end position="172"/>
    </location>
</feature>
<dbReference type="InterPro" id="IPR008271">
    <property type="entry name" value="Ser/Thr_kinase_AS"/>
</dbReference>